<dbReference type="PANTHER" id="PTHR43000">
    <property type="entry name" value="DTDP-D-GLUCOSE 4,6-DEHYDRATASE-RELATED"/>
    <property type="match status" value="1"/>
</dbReference>
<dbReference type="EMBL" id="JAXOFX010000004">
    <property type="protein sequence ID" value="MDZ5471972.1"/>
    <property type="molecule type" value="Genomic_DNA"/>
</dbReference>
<evidence type="ECO:0000259" key="9">
    <source>
        <dbReference type="Pfam" id="PF16363"/>
    </source>
</evidence>
<dbReference type="SUPFAM" id="SSF51735">
    <property type="entry name" value="NAD(P)-binding Rossmann-fold domains"/>
    <property type="match status" value="1"/>
</dbReference>
<dbReference type="InterPro" id="IPR016040">
    <property type="entry name" value="NAD(P)-bd_dom"/>
</dbReference>
<dbReference type="Gene3D" id="3.40.50.720">
    <property type="entry name" value="NAD(P)-binding Rossmann-like Domain"/>
    <property type="match status" value="1"/>
</dbReference>
<evidence type="ECO:0000256" key="7">
    <source>
        <dbReference type="ARBA" id="ARBA00023239"/>
    </source>
</evidence>
<name>A0ABU5IXW9_9BACI</name>
<comment type="cofactor">
    <cofactor evidence="2 8">
        <name>NAD(+)</name>
        <dbReference type="ChEBI" id="CHEBI:57540"/>
    </cofactor>
</comment>
<evidence type="ECO:0000256" key="2">
    <source>
        <dbReference type="ARBA" id="ARBA00001911"/>
    </source>
</evidence>
<evidence type="ECO:0000313" key="11">
    <source>
        <dbReference type="Proteomes" id="UP001290455"/>
    </source>
</evidence>
<evidence type="ECO:0000313" key="10">
    <source>
        <dbReference type="EMBL" id="MDZ5471972.1"/>
    </source>
</evidence>
<evidence type="ECO:0000256" key="6">
    <source>
        <dbReference type="ARBA" id="ARBA00023027"/>
    </source>
</evidence>
<dbReference type="RefSeq" id="WP_322446260.1">
    <property type="nucleotide sequence ID" value="NZ_JAXOFX010000004.1"/>
</dbReference>
<dbReference type="Pfam" id="PF16363">
    <property type="entry name" value="GDP_Man_Dehyd"/>
    <property type="match status" value="1"/>
</dbReference>
<comment type="similarity">
    <text evidence="3 8">Belongs to the NAD(P)-dependent epimerase/dehydratase family. dTDP-glucose dehydratase subfamily.</text>
</comment>
<evidence type="ECO:0000256" key="1">
    <source>
        <dbReference type="ARBA" id="ARBA00001539"/>
    </source>
</evidence>
<dbReference type="NCBIfam" id="TIGR01181">
    <property type="entry name" value="dTDP_gluc_dehyt"/>
    <property type="match status" value="1"/>
</dbReference>
<dbReference type="CDD" id="cd05246">
    <property type="entry name" value="dTDP_GD_SDR_e"/>
    <property type="match status" value="1"/>
</dbReference>
<organism evidence="10 11">
    <name type="scientific">Robertmurraya mangrovi</name>
    <dbReference type="NCBI Taxonomy" id="3098077"/>
    <lineage>
        <taxon>Bacteria</taxon>
        <taxon>Bacillati</taxon>
        <taxon>Bacillota</taxon>
        <taxon>Bacilli</taxon>
        <taxon>Bacillales</taxon>
        <taxon>Bacillaceae</taxon>
        <taxon>Robertmurraya</taxon>
    </lineage>
</organism>
<protein>
    <recommendedName>
        <fullName evidence="5 8">dTDP-glucose 4,6-dehydratase</fullName>
        <ecNumber evidence="4 8">4.2.1.46</ecNumber>
    </recommendedName>
</protein>
<dbReference type="Proteomes" id="UP001290455">
    <property type="component" value="Unassembled WGS sequence"/>
</dbReference>
<evidence type="ECO:0000256" key="4">
    <source>
        <dbReference type="ARBA" id="ARBA00011990"/>
    </source>
</evidence>
<keyword evidence="11" id="KW-1185">Reference proteome</keyword>
<accession>A0ABU5IXW9</accession>
<dbReference type="InterPro" id="IPR036291">
    <property type="entry name" value="NAD(P)-bd_dom_sf"/>
</dbReference>
<comment type="catalytic activity">
    <reaction evidence="1 8">
        <text>dTDP-alpha-D-glucose = dTDP-4-dehydro-6-deoxy-alpha-D-glucose + H2O</text>
        <dbReference type="Rhea" id="RHEA:17221"/>
        <dbReference type="ChEBI" id="CHEBI:15377"/>
        <dbReference type="ChEBI" id="CHEBI:57477"/>
        <dbReference type="ChEBI" id="CHEBI:57649"/>
        <dbReference type="EC" id="4.2.1.46"/>
    </reaction>
</comment>
<dbReference type="InterPro" id="IPR005888">
    <property type="entry name" value="dTDP_Gluc_deHydtase"/>
</dbReference>
<dbReference type="Gene3D" id="3.90.25.10">
    <property type="entry name" value="UDP-galactose 4-epimerase, domain 1"/>
    <property type="match status" value="1"/>
</dbReference>
<feature type="domain" description="NAD(P)-binding" evidence="9">
    <location>
        <begin position="4"/>
        <end position="320"/>
    </location>
</feature>
<gene>
    <name evidence="10" type="primary">rfbB</name>
    <name evidence="10" type="ORF">SM124_09450</name>
</gene>
<sequence length="339" mass="38397">MSILVTGGLGFIGLNFIKEILRQNFNIINLDLQTYAANINYINELKELKNLILLKGNICDLTLLEKIFKENNIQGVIHFAAETHVDNSISGPSAFIETNITGTFNLLEAARTHWMNSPFNYKDGYENRRFLHISTDEVYGSLGESGYFTEESSYAPNSPYSASKASSDMLVRSYHHTYGLNTIITNCSNNFGPYQHDEKLIPTVIRAALNLQLIPVYGDGSNVRDWLYVGDHCNALKVIFEEAKPGSHYNIGGNNEKSNLEIVEIICNLLDILIPSSKLTSYKELITFVKDRPGHDQRYAIDASKLKRELGWKPSDNFEVNLMKTIRWYINKYGFTPVC</sequence>
<keyword evidence="7 8" id="KW-0456">Lyase</keyword>
<comment type="caution">
    <text evidence="10">The sequence shown here is derived from an EMBL/GenBank/DDBJ whole genome shotgun (WGS) entry which is preliminary data.</text>
</comment>
<evidence type="ECO:0000256" key="8">
    <source>
        <dbReference type="RuleBase" id="RU004473"/>
    </source>
</evidence>
<evidence type="ECO:0000256" key="5">
    <source>
        <dbReference type="ARBA" id="ARBA00016977"/>
    </source>
</evidence>
<keyword evidence="6" id="KW-0520">NAD</keyword>
<proteinExistence type="inferred from homology"/>
<evidence type="ECO:0000256" key="3">
    <source>
        <dbReference type="ARBA" id="ARBA00008178"/>
    </source>
</evidence>
<reference evidence="10 11" key="1">
    <citation type="submission" date="2023-11" db="EMBL/GenBank/DDBJ databases">
        <title>Bacillus jintuensis, isolated from a mudflat on the Beibu Gulf coast.</title>
        <authorList>
            <person name="Li M."/>
        </authorList>
    </citation>
    <scope>NUCLEOTIDE SEQUENCE [LARGE SCALE GENOMIC DNA]</scope>
    <source>
        <strain evidence="10 11">31A1R</strain>
    </source>
</reference>
<dbReference type="GO" id="GO:0008460">
    <property type="term" value="F:dTDP-glucose 4,6-dehydratase activity"/>
    <property type="evidence" value="ECO:0007669"/>
    <property type="project" value="UniProtKB-EC"/>
</dbReference>
<dbReference type="EC" id="4.2.1.46" evidence="4 8"/>